<name>A0ABS0GC68_9VIBR</name>
<dbReference type="RefSeq" id="WP_196122858.1">
    <property type="nucleotide sequence ID" value="NZ_JADPMR010000001.1"/>
</dbReference>
<sequence length="182" mass="21457">MKDFSHIRQLLETLSVQAANLDRQRGEHHLPLFDDILFHCHAKLLTPCVQETKSTLESLIREQDSKRLTQSRAEYLTERLLAQISAIQREISTTNVRSHEPKHASYYRKPISTLYQELAQHQEWERRLADMVQDKQYALDNAPFNEKQMAQSALLAVEQRLKRCQTAKTKLENQITYRERNQ</sequence>
<protein>
    <submittedName>
        <fullName evidence="1">Primosomal replication protein</fullName>
    </submittedName>
</protein>
<dbReference type="Gene3D" id="1.20.1270.340">
    <property type="match status" value="1"/>
</dbReference>
<dbReference type="InterPro" id="IPR038338">
    <property type="entry name" value="PriC_sf"/>
</dbReference>
<comment type="caution">
    <text evidence="1">The sequence shown here is derived from an EMBL/GenBank/DDBJ whole genome shotgun (WGS) entry which is preliminary data.</text>
</comment>
<gene>
    <name evidence="1" type="ORF">I1A42_05435</name>
</gene>
<evidence type="ECO:0000313" key="1">
    <source>
        <dbReference type="EMBL" id="MBF9000004.1"/>
    </source>
</evidence>
<organism evidence="1 2">
    <name type="scientific">Vibrio nitrifigilis</name>
    <dbReference type="NCBI Taxonomy" id="2789781"/>
    <lineage>
        <taxon>Bacteria</taxon>
        <taxon>Pseudomonadati</taxon>
        <taxon>Pseudomonadota</taxon>
        <taxon>Gammaproteobacteria</taxon>
        <taxon>Vibrionales</taxon>
        <taxon>Vibrionaceae</taxon>
        <taxon>Vibrio</taxon>
    </lineage>
</organism>
<dbReference type="EMBL" id="JADPMR010000001">
    <property type="protein sequence ID" value="MBF9000004.1"/>
    <property type="molecule type" value="Genomic_DNA"/>
</dbReference>
<dbReference type="InterPro" id="IPR010890">
    <property type="entry name" value="PriC"/>
</dbReference>
<reference evidence="1 2" key="1">
    <citation type="submission" date="2020-11" db="EMBL/GenBank/DDBJ databases">
        <title>Vibrio nitrifigilis sp. nov., a marine nitrogen-fixing bacterium isolated from the lagoon sediment of an islet inside an atoll.</title>
        <authorList>
            <person name="Wang L.-T."/>
            <person name="Shieh W.Y."/>
        </authorList>
    </citation>
    <scope>NUCLEOTIDE SEQUENCE [LARGE SCALE GENOMIC DNA]</scope>
    <source>
        <strain evidence="1 2">NFV-1</strain>
    </source>
</reference>
<keyword evidence="2" id="KW-1185">Reference proteome</keyword>
<proteinExistence type="predicted"/>
<dbReference type="Pfam" id="PF07445">
    <property type="entry name" value="PriC"/>
    <property type="match status" value="1"/>
</dbReference>
<dbReference type="Proteomes" id="UP000597206">
    <property type="component" value="Unassembled WGS sequence"/>
</dbReference>
<accession>A0ABS0GC68</accession>
<evidence type="ECO:0000313" key="2">
    <source>
        <dbReference type="Proteomes" id="UP000597206"/>
    </source>
</evidence>